<protein>
    <submittedName>
        <fullName evidence="2">Polyhydroxyalkanoic acid synthase subunit PhaR</fullName>
    </submittedName>
</protein>
<reference evidence="2" key="1">
    <citation type="submission" date="2024-05" db="EMBL/GenBank/DDBJ databases">
        <title>Metabacillus sp. nov., isolated from the rhizosphere soil of tomato plants.</title>
        <authorList>
            <person name="Ma R."/>
        </authorList>
    </citation>
    <scope>NUCLEOTIDE SEQUENCE</scope>
    <source>
        <strain evidence="2">DBTR6</strain>
    </source>
</reference>
<keyword evidence="1" id="KW-0175">Coiled coil</keyword>
<feature type="coiled-coil region" evidence="1">
    <location>
        <begin position="75"/>
        <end position="126"/>
    </location>
</feature>
<evidence type="ECO:0000313" key="2">
    <source>
        <dbReference type="EMBL" id="MBZ5751641.1"/>
    </source>
</evidence>
<dbReference type="RefSeq" id="WP_224139966.1">
    <property type="nucleotide sequence ID" value="NZ_JAIQUM010000036.1"/>
</dbReference>
<evidence type="ECO:0000256" key="1">
    <source>
        <dbReference type="SAM" id="Coils"/>
    </source>
</evidence>
<dbReference type="EMBL" id="JAIQUM010000036">
    <property type="protein sequence ID" value="MBZ5751641.1"/>
    <property type="molecule type" value="Genomic_DNA"/>
</dbReference>
<organism evidence="2 3">
    <name type="scientific">Metabacillus rhizolycopersici</name>
    <dbReference type="NCBI Taxonomy" id="2875709"/>
    <lineage>
        <taxon>Bacteria</taxon>
        <taxon>Bacillati</taxon>
        <taxon>Bacillota</taxon>
        <taxon>Bacilli</taxon>
        <taxon>Bacillales</taxon>
        <taxon>Bacillaceae</taxon>
        <taxon>Metabacillus</taxon>
    </lineage>
</organism>
<gene>
    <name evidence="2" type="ORF">K9V48_15655</name>
</gene>
<dbReference type="Proteomes" id="UP001165287">
    <property type="component" value="Unassembled WGS sequence"/>
</dbReference>
<comment type="caution">
    <text evidence="2">The sequence shown here is derived from an EMBL/GenBank/DDBJ whole genome shotgun (WGS) entry which is preliminary data.</text>
</comment>
<keyword evidence="3" id="KW-1185">Reference proteome</keyword>
<name>A0ABS7UTL3_9BACI</name>
<evidence type="ECO:0000313" key="3">
    <source>
        <dbReference type="Proteomes" id="UP001165287"/>
    </source>
</evidence>
<proteinExistence type="predicted"/>
<sequence length="152" mass="17532">MTRDYNMFEMWKDFYDQSSNLVDQKVKEDFPSQGMGQILEMNLLFKKMLNETSERYLEQVNIPTRNDIANISSLIVNVDSKVDDLEELVEETKENQVSQAELKREVTNLKREMKSLDGKLEQIITLLKAPKQTNANTNTKAAAIAEKPKQNS</sequence>
<accession>A0ABS7UTL3</accession>